<evidence type="ECO:0000256" key="3">
    <source>
        <dbReference type="ARBA" id="ARBA00011738"/>
    </source>
</evidence>
<proteinExistence type="inferred from homology"/>
<dbReference type="EMBL" id="KK207796">
    <property type="protein sequence ID" value="EZF54064.1"/>
    <property type="molecule type" value="Genomic_DNA"/>
</dbReference>
<evidence type="ECO:0000256" key="2">
    <source>
        <dbReference type="ARBA" id="ARBA00008072"/>
    </source>
</evidence>
<dbReference type="HOGENOM" id="CLU_026673_20_2_1"/>
<dbReference type="InterPro" id="IPR011032">
    <property type="entry name" value="GroES-like_sf"/>
</dbReference>
<comment type="subunit">
    <text evidence="3">Homodimer.</text>
</comment>
<organism evidence="13">
    <name type="scientific">Trichophyton rubrum CBS 288.86</name>
    <dbReference type="NCBI Taxonomy" id="1215330"/>
    <lineage>
        <taxon>Eukaryota</taxon>
        <taxon>Fungi</taxon>
        <taxon>Dikarya</taxon>
        <taxon>Ascomycota</taxon>
        <taxon>Pezizomycotina</taxon>
        <taxon>Eurotiomycetes</taxon>
        <taxon>Eurotiomycetidae</taxon>
        <taxon>Onygenales</taxon>
        <taxon>Arthrodermataceae</taxon>
        <taxon>Trichophyton</taxon>
    </lineage>
</organism>
<evidence type="ECO:0000256" key="4">
    <source>
        <dbReference type="ARBA" id="ARBA00022553"/>
    </source>
</evidence>
<evidence type="ECO:0000259" key="12">
    <source>
        <dbReference type="SMART" id="SM00829"/>
    </source>
</evidence>
<dbReference type="InterPro" id="IPR013154">
    <property type="entry name" value="ADH-like_N"/>
</dbReference>
<reference evidence="13" key="1">
    <citation type="submission" date="2014-02" db="EMBL/GenBank/DDBJ databases">
        <title>The Genome Sequence of Trichophyton rubrum (morphotype fischeri) CBS 288.86.</title>
        <authorList>
            <consortium name="The Broad Institute Genomics Platform"/>
            <person name="Cuomo C.A."/>
            <person name="White T.C."/>
            <person name="Graser Y."/>
            <person name="Martinez-Rossi N."/>
            <person name="Heitman J."/>
            <person name="Young S.K."/>
            <person name="Zeng Q."/>
            <person name="Gargeya S."/>
            <person name="Abouelleil A."/>
            <person name="Alvarado L."/>
            <person name="Chapman S.B."/>
            <person name="Gainer-Dewar J."/>
            <person name="Goldberg J."/>
            <person name="Griggs A."/>
            <person name="Gujja S."/>
            <person name="Hansen M."/>
            <person name="Howarth C."/>
            <person name="Imamovic A."/>
            <person name="Larimer J."/>
            <person name="Martinez D."/>
            <person name="Murphy C."/>
            <person name="Pearson M.D."/>
            <person name="Persinoti G."/>
            <person name="Poon T."/>
            <person name="Priest M."/>
            <person name="Roberts A.D."/>
            <person name="Saif S."/>
            <person name="Shea T.D."/>
            <person name="Sykes S.N."/>
            <person name="Wortman J."/>
            <person name="Nusbaum C."/>
            <person name="Birren B."/>
        </authorList>
    </citation>
    <scope>NUCLEOTIDE SEQUENCE [LARGE SCALE GENOMIC DNA]</scope>
    <source>
        <strain evidence="13">CBS 288.86</strain>
    </source>
</reference>
<comment type="cofactor">
    <cofactor evidence="1 11">
        <name>Zn(2+)</name>
        <dbReference type="ChEBI" id="CHEBI:29105"/>
    </cofactor>
</comment>
<evidence type="ECO:0000256" key="6">
    <source>
        <dbReference type="ARBA" id="ARBA00022833"/>
    </source>
</evidence>
<dbReference type="InterPro" id="IPR036291">
    <property type="entry name" value="NAD(P)-bd_dom_sf"/>
</dbReference>
<keyword evidence="5 11" id="KW-0479">Metal-binding</keyword>
<protein>
    <recommendedName>
        <fullName evidence="9">alcohol dehydrogenase (NADP(+))</fullName>
        <ecNumber evidence="9">1.1.1.2</ecNumber>
    </recommendedName>
</protein>
<evidence type="ECO:0000256" key="5">
    <source>
        <dbReference type="ARBA" id="ARBA00022723"/>
    </source>
</evidence>
<dbReference type="PANTHER" id="PTHR42683">
    <property type="entry name" value="ALDEHYDE REDUCTASE"/>
    <property type="match status" value="1"/>
</dbReference>
<dbReference type="SUPFAM" id="SSF50129">
    <property type="entry name" value="GroES-like"/>
    <property type="match status" value="1"/>
</dbReference>
<feature type="domain" description="Enoyl reductase (ER)" evidence="12">
    <location>
        <begin position="13"/>
        <end position="356"/>
    </location>
</feature>
<evidence type="ECO:0000256" key="7">
    <source>
        <dbReference type="ARBA" id="ARBA00022857"/>
    </source>
</evidence>
<dbReference type="SUPFAM" id="SSF51735">
    <property type="entry name" value="NAD(P)-binding Rossmann-fold domains"/>
    <property type="match status" value="1"/>
</dbReference>
<dbReference type="InterPro" id="IPR013149">
    <property type="entry name" value="ADH-like_C"/>
</dbReference>
<dbReference type="PROSITE" id="PS00059">
    <property type="entry name" value="ADH_ZINC"/>
    <property type="match status" value="1"/>
</dbReference>
<keyword evidence="8" id="KW-0560">Oxidoreductase</keyword>
<keyword evidence="6 11" id="KW-0862">Zinc</keyword>
<keyword evidence="4" id="KW-0597">Phosphoprotein</keyword>
<sequence>MQDITFKGWVSTSATSPLIYTTYEPKDFASTDVDIAISHCGICGSDIHTLRSGWGPTNYPCVAGHEIIGHIIRVGPEVAKLNSPSRDLRVGDRVGVGAQSGSCLRVDCEECSSGLDNYCSLMTGTYNGKYLDGSKSYGGYADYWRGPAWFVFKIPDSLPSAVAAPLLCGGATVFSPLLRGGAGPGKHVGIIGIGGLGHMGLLFAKAMKCDKVVAISRTSSKKSDALVGLGADVFIATDEEKNWARTHSRTLDLIICTVSSGNMPIEKYLRLLKRGGEFIQVGAPEDPFPGFRVGVMMGKGLKIGASAIGSTEEIRAMLKLASEQNIHPWVQERPMGNANQVLVDMHEGKARYRYVLVNGTRSKTRL</sequence>
<dbReference type="AlphaFoldDB" id="A0A022W6Y4"/>
<dbReference type="EC" id="1.1.1.2" evidence="9"/>
<evidence type="ECO:0000313" key="13">
    <source>
        <dbReference type="EMBL" id="EZF54064.1"/>
    </source>
</evidence>
<comment type="similarity">
    <text evidence="2 11">Belongs to the zinc-containing alcohol dehydrogenase family.</text>
</comment>
<evidence type="ECO:0000256" key="8">
    <source>
        <dbReference type="ARBA" id="ARBA00023002"/>
    </source>
</evidence>
<evidence type="ECO:0000256" key="9">
    <source>
        <dbReference type="ARBA" id="ARBA00024074"/>
    </source>
</evidence>
<dbReference type="Pfam" id="PF08240">
    <property type="entry name" value="ADH_N"/>
    <property type="match status" value="1"/>
</dbReference>
<keyword evidence="7" id="KW-0521">NADP</keyword>
<evidence type="ECO:0000256" key="1">
    <source>
        <dbReference type="ARBA" id="ARBA00001947"/>
    </source>
</evidence>
<dbReference type="Pfam" id="PF00107">
    <property type="entry name" value="ADH_zinc_N"/>
    <property type="match status" value="1"/>
</dbReference>
<dbReference type="CDD" id="cd05283">
    <property type="entry name" value="CAD1"/>
    <property type="match status" value="1"/>
</dbReference>
<accession>A0A022W6Y4</accession>
<dbReference type="InterPro" id="IPR047109">
    <property type="entry name" value="CAD-like"/>
</dbReference>
<dbReference type="Proteomes" id="UP000023758">
    <property type="component" value="Unassembled WGS sequence"/>
</dbReference>
<dbReference type="GO" id="GO:0006066">
    <property type="term" value="P:alcohol metabolic process"/>
    <property type="evidence" value="ECO:0007669"/>
    <property type="project" value="UniProtKB-ARBA"/>
</dbReference>
<dbReference type="FunFam" id="3.40.50.720:FF:000158">
    <property type="entry name" value="Zinc-binding alcohol dehydrogenase"/>
    <property type="match status" value="1"/>
</dbReference>
<evidence type="ECO:0000256" key="10">
    <source>
        <dbReference type="ARBA" id="ARBA00050997"/>
    </source>
</evidence>
<dbReference type="GO" id="GO:0008270">
    <property type="term" value="F:zinc ion binding"/>
    <property type="evidence" value="ECO:0007669"/>
    <property type="project" value="InterPro"/>
</dbReference>
<dbReference type="OrthoDB" id="1879366at2759"/>
<evidence type="ECO:0000256" key="11">
    <source>
        <dbReference type="RuleBase" id="RU361277"/>
    </source>
</evidence>
<dbReference type="Gene3D" id="3.90.180.10">
    <property type="entry name" value="Medium-chain alcohol dehydrogenases, catalytic domain"/>
    <property type="match status" value="1"/>
</dbReference>
<gene>
    <name evidence="13" type="ORF">H103_03145</name>
</gene>
<name>A0A022W6Y4_TRIRU</name>
<dbReference type="Gene3D" id="3.40.50.720">
    <property type="entry name" value="NAD(P)-binding Rossmann-like Domain"/>
    <property type="match status" value="1"/>
</dbReference>
<dbReference type="GO" id="GO:0008106">
    <property type="term" value="F:alcohol dehydrogenase (NADP+) activity"/>
    <property type="evidence" value="ECO:0007669"/>
    <property type="project" value="UniProtKB-EC"/>
</dbReference>
<comment type="catalytic activity">
    <reaction evidence="10">
        <text>a primary alcohol + NADP(+) = an aldehyde + NADPH + H(+)</text>
        <dbReference type="Rhea" id="RHEA:15937"/>
        <dbReference type="ChEBI" id="CHEBI:15378"/>
        <dbReference type="ChEBI" id="CHEBI:15734"/>
        <dbReference type="ChEBI" id="CHEBI:17478"/>
        <dbReference type="ChEBI" id="CHEBI:57783"/>
        <dbReference type="ChEBI" id="CHEBI:58349"/>
        <dbReference type="EC" id="1.1.1.2"/>
    </reaction>
    <physiologicalReaction direction="left-to-right" evidence="10">
        <dbReference type="Rhea" id="RHEA:15938"/>
    </physiologicalReaction>
    <physiologicalReaction direction="right-to-left" evidence="10">
        <dbReference type="Rhea" id="RHEA:15939"/>
    </physiologicalReaction>
</comment>
<dbReference type="InterPro" id="IPR020843">
    <property type="entry name" value="ER"/>
</dbReference>
<dbReference type="SMART" id="SM00829">
    <property type="entry name" value="PKS_ER"/>
    <property type="match status" value="1"/>
</dbReference>
<dbReference type="InterPro" id="IPR002328">
    <property type="entry name" value="ADH_Zn_CS"/>
</dbReference>